<dbReference type="EMBL" id="JAFCMP010000190">
    <property type="protein sequence ID" value="KAG5183715.1"/>
    <property type="molecule type" value="Genomic_DNA"/>
</dbReference>
<accession>A0A836CEP2</accession>
<comment type="caution">
    <text evidence="1">The sequence shown here is derived from an EMBL/GenBank/DDBJ whole genome shotgun (WGS) entry which is preliminary data.</text>
</comment>
<organism evidence="1 2">
    <name type="scientific">Tribonema minus</name>
    <dbReference type="NCBI Taxonomy" id="303371"/>
    <lineage>
        <taxon>Eukaryota</taxon>
        <taxon>Sar</taxon>
        <taxon>Stramenopiles</taxon>
        <taxon>Ochrophyta</taxon>
        <taxon>PX clade</taxon>
        <taxon>Xanthophyceae</taxon>
        <taxon>Tribonematales</taxon>
        <taxon>Tribonemataceae</taxon>
        <taxon>Tribonema</taxon>
    </lineage>
</organism>
<dbReference type="Pfam" id="PF05176">
    <property type="entry name" value="ATP-synt_10"/>
    <property type="match status" value="1"/>
</dbReference>
<sequence>MLYEQIEVNKTHGKLFKAATALVPADKAVPFPDFDADTLSGRKKVSVALDLRGQVAVVGVSFKHFGYAMLPAWLGALKRQHPQAVTANLNLAEGLVISFLRPLLVMDMKRNVAPEQHSSTYVLFGDAEDIRTDLDIMNRLTGHIFLLDKEGKIRWRGCGIATPEELDSMLACYEQLVEPPGNKRLPHGAA</sequence>
<gene>
    <name evidence="1" type="ORF">JKP88DRAFT_185813</name>
</gene>
<dbReference type="PANTHER" id="PTHR28106:SF1">
    <property type="entry name" value="MITOCHONDRIAL ATPASE COMPLEX SUBUNIT ATP10"/>
    <property type="match status" value="1"/>
</dbReference>
<dbReference type="GO" id="GO:0005743">
    <property type="term" value="C:mitochondrial inner membrane"/>
    <property type="evidence" value="ECO:0007669"/>
    <property type="project" value="TreeGrafter"/>
</dbReference>
<dbReference type="AlphaFoldDB" id="A0A836CEP2"/>
<keyword evidence="2" id="KW-1185">Reference proteome</keyword>
<proteinExistence type="predicted"/>
<reference evidence="1" key="1">
    <citation type="submission" date="2021-02" db="EMBL/GenBank/DDBJ databases">
        <title>First Annotated Genome of the Yellow-green Alga Tribonema minus.</title>
        <authorList>
            <person name="Mahan K.M."/>
        </authorList>
    </citation>
    <scope>NUCLEOTIDE SEQUENCE</scope>
    <source>
        <strain evidence="1">UTEX B ZZ1240</strain>
    </source>
</reference>
<dbReference type="Proteomes" id="UP000664859">
    <property type="component" value="Unassembled WGS sequence"/>
</dbReference>
<dbReference type="GO" id="GO:0033615">
    <property type="term" value="P:mitochondrial proton-transporting ATP synthase complex assembly"/>
    <property type="evidence" value="ECO:0007669"/>
    <property type="project" value="TreeGrafter"/>
</dbReference>
<dbReference type="OrthoDB" id="17089at2759"/>
<dbReference type="PANTHER" id="PTHR28106">
    <property type="entry name" value="MITOCHONDRIAL ATPASE COMPLEX SUBUNIT ATP10"/>
    <property type="match status" value="1"/>
</dbReference>
<dbReference type="InterPro" id="IPR007849">
    <property type="entry name" value="ATP10"/>
</dbReference>
<evidence type="ECO:0000313" key="1">
    <source>
        <dbReference type="EMBL" id="KAG5183715.1"/>
    </source>
</evidence>
<evidence type="ECO:0000313" key="2">
    <source>
        <dbReference type="Proteomes" id="UP000664859"/>
    </source>
</evidence>
<protein>
    <submittedName>
        <fullName evidence="1">ATPase assembly factor ATP10</fullName>
    </submittedName>
</protein>
<name>A0A836CEP2_9STRA</name>